<dbReference type="GO" id="GO:0016740">
    <property type="term" value="F:transferase activity"/>
    <property type="evidence" value="ECO:0007669"/>
    <property type="project" value="UniProtKB-KW"/>
</dbReference>
<dbReference type="PANTHER" id="PTHR47689">
    <property type="entry name" value="TETRATRICOPEPTIDE REPEAT (TPR)-LIKE SUPERFAMILY PROTEIN"/>
    <property type="match status" value="1"/>
</dbReference>
<dbReference type="STRING" id="3880.B7FNB2"/>
<dbReference type="Proteomes" id="UP000265566">
    <property type="component" value="Chromosome 3"/>
</dbReference>
<dbReference type="OMA" id="ESFVCIR"/>
<evidence type="ECO:0000313" key="2">
    <source>
        <dbReference type="EMBL" id="ACJ86245.1"/>
    </source>
</evidence>
<keyword evidence="1" id="KW-0802">TPR repeat</keyword>
<evidence type="ECO:0000256" key="1">
    <source>
        <dbReference type="PROSITE-ProRule" id="PRU00339"/>
    </source>
</evidence>
<dbReference type="EMBL" id="BT053586">
    <property type="protein sequence ID" value="ACJ86245.1"/>
    <property type="molecule type" value="mRNA"/>
</dbReference>
<dbReference type="Gramene" id="rna16411">
    <property type="protein sequence ID" value="RHN68111.1"/>
    <property type="gene ID" value="gene16411"/>
</dbReference>
<dbReference type="PaxDb" id="3880-AES70950"/>
<organism evidence="2">
    <name type="scientific">Medicago truncatula</name>
    <name type="common">Barrel medic</name>
    <name type="synonym">Medicago tribuloides</name>
    <dbReference type="NCBI Taxonomy" id="3880"/>
    <lineage>
        <taxon>Eukaryota</taxon>
        <taxon>Viridiplantae</taxon>
        <taxon>Streptophyta</taxon>
        <taxon>Embryophyta</taxon>
        <taxon>Tracheophyta</taxon>
        <taxon>Spermatophyta</taxon>
        <taxon>Magnoliopsida</taxon>
        <taxon>eudicotyledons</taxon>
        <taxon>Gunneridae</taxon>
        <taxon>Pentapetalae</taxon>
        <taxon>rosids</taxon>
        <taxon>fabids</taxon>
        <taxon>Fabales</taxon>
        <taxon>Fabaceae</taxon>
        <taxon>Papilionoideae</taxon>
        <taxon>50 kb inversion clade</taxon>
        <taxon>NPAAA clade</taxon>
        <taxon>Hologalegina</taxon>
        <taxon>IRL clade</taxon>
        <taxon>Trifolieae</taxon>
        <taxon>Medicago</taxon>
    </lineage>
</organism>
<reference evidence="5" key="4">
    <citation type="submission" date="2015-04" db="UniProtKB">
        <authorList>
            <consortium name="EnsemblPlants"/>
        </authorList>
    </citation>
    <scope>IDENTIFICATION</scope>
    <source>
        <strain evidence="5">cv. Jemalong A17</strain>
    </source>
</reference>
<dbReference type="EMBL" id="CM001219">
    <property type="protein sequence ID" value="AES70950.1"/>
    <property type="molecule type" value="Genomic_DNA"/>
</dbReference>
<dbReference type="SMART" id="SM00028">
    <property type="entry name" value="TPR"/>
    <property type="match status" value="5"/>
</dbReference>
<feature type="repeat" description="TPR" evidence="1">
    <location>
        <begin position="204"/>
        <end position="237"/>
    </location>
</feature>
<evidence type="ECO:0000313" key="3">
    <source>
        <dbReference type="EMBL" id="AES70950.1"/>
    </source>
</evidence>
<dbReference type="KEGG" id="mtr:11406643"/>
<dbReference type="EMBL" id="PSQE01000003">
    <property type="protein sequence ID" value="RHN68111.1"/>
    <property type="molecule type" value="Genomic_DNA"/>
</dbReference>
<dbReference type="InterPro" id="IPR019734">
    <property type="entry name" value="TPR_rpt"/>
</dbReference>
<name>B7FNB2_MEDTR</name>
<dbReference type="Proteomes" id="UP000002051">
    <property type="component" value="Chromosome 3"/>
</dbReference>
<dbReference type="Pfam" id="PF13424">
    <property type="entry name" value="TPR_12"/>
    <property type="match status" value="1"/>
</dbReference>
<dbReference type="PANTHER" id="PTHR47689:SF2">
    <property type="entry name" value="TETRATRICOPEPTIDE REPEAT (TPR)-LIKE SUPERFAMILY PROTEIN"/>
    <property type="match status" value="1"/>
</dbReference>
<dbReference type="AlphaFoldDB" id="B7FNB2"/>
<evidence type="ECO:0000313" key="4">
    <source>
        <dbReference type="EMBL" id="RHN68111.1"/>
    </source>
</evidence>
<dbReference type="OrthoDB" id="1658288at2759"/>
<gene>
    <name evidence="5" type="primary">11406643</name>
    <name evidence="3" type="ordered locus">MTR_3g065220</name>
    <name evidence="4" type="ORF">MtrunA17_Chr3g0110241</name>
</gene>
<dbReference type="InterPro" id="IPR011990">
    <property type="entry name" value="TPR-like_helical_dom_sf"/>
</dbReference>
<keyword evidence="6" id="KW-1185">Reference proteome</keyword>
<accession>B7FNB2</accession>
<keyword evidence="4" id="KW-0808">Transferase</keyword>
<reference evidence="4" key="5">
    <citation type="journal article" date="2018" name="Nat. Plants">
        <title>Whole-genome landscape of Medicago truncatula symbiotic genes.</title>
        <authorList>
            <person name="Pecrix Y."/>
            <person name="Gamas P."/>
            <person name="Carrere S."/>
        </authorList>
    </citation>
    <scope>NUCLEOTIDE SEQUENCE</scope>
    <source>
        <tissue evidence="4">Leaves</tissue>
    </source>
</reference>
<dbReference type="ExpressionAtlas" id="B7FNB2">
    <property type="expression patterns" value="differential"/>
</dbReference>
<dbReference type="HOGENOM" id="CLU_038310_0_0_1"/>
<dbReference type="PROSITE" id="PS50005">
    <property type="entry name" value="TPR"/>
    <property type="match status" value="1"/>
</dbReference>
<sequence>MSPLRVAVSNLLKKLRFPSSIAISSAIVTENSSPISFSGKRFCQWYQTGQYGWRQNLRDPCLWILISGHVVLTMGISANTAFAEDVTTETSSGNSANDDLNGLRKIEDGSVASNIHTAKWRVFTDKARELFFEGKLDDAERLFVAAIKEAKEGFGEQDPHVASSCNNLAELYRVKKAFDKAEPLYLEAIKILEESFGPDDVRVAVAVHNLGQFYIGQRMLEKALVSYERALKIKRRVLGYNHSECSDTMYQIGMVLYLQGKEKDAEIIIKDSISMLEKSGEGESIVCIRRLRSLSQIYLKSHRLDDAEMVQRKILNIMEFSKGWKSLDTVIAAESLALTLQASSETKQSKELLERCLEVRRALLPGDHIQIGANLLHLARVAMLDFSQNKKLDVSRAKAELGIAKDYLHNSIRIVRQCLDTILKQKDKSKKTSVRGHTSKEAQAALVILLQSLSTLSSLELAKEELQEIQKGDINVKAKEALLQCIAAYNEFVVHKKSIADYPEIKNEYLSCFKRAQSLLGNKLDGEGIQKLNQTS</sequence>
<reference evidence="3 6" key="2">
    <citation type="journal article" date="2011" name="Nature">
        <title>The Medicago genome provides insight into the evolution of rhizobial symbioses.</title>
        <authorList>
            <person name="Young N.D."/>
            <person name="Debelle F."/>
            <person name="Oldroyd G.E."/>
            <person name="Geurts R."/>
            <person name="Cannon S.B."/>
            <person name="Udvardi M.K."/>
            <person name="Benedito V.A."/>
            <person name="Mayer K.F."/>
            <person name="Gouzy J."/>
            <person name="Schoof H."/>
            <person name="Van de Peer Y."/>
            <person name="Proost S."/>
            <person name="Cook D.R."/>
            <person name="Meyers B.C."/>
            <person name="Spannagl M."/>
            <person name="Cheung F."/>
            <person name="De Mita S."/>
            <person name="Krishnakumar V."/>
            <person name="Gundlach H."/>
            <person name="Zhou S."/>
            <person name="Mudge J."/>
            <person name="Bharti A.K."/>
            <person name="Murray J.D."/>
            <person name="Naoumkina M.A."/>
            <person name="Rosen B."/>
            <person name="Silverstein K.A."/>
            <person name="Tang H."/>
            <person name="Rombauts S."/>
            <person name="Zhao P.X."/>
            <person name="Zhou P."/>
            <person name="Barbe V."/>
            <person name="Bardou P."/>
            <person name="Bechner M."/>
            <person name="Bellec A."/>
            <person name="Berger A."/>
            <person name="Berges H."/>
            <person name="Bidwell S."/>
            <person name="Bisseling T."/>
            <person name="Choisne N."/>
            <person name="Couloux A."/>
            <person name="Denny R."/>
            <person name="Deshpande S."/>
            <person name="Dai X."/>
            <person name="Doyle J.J."/>
            <person name="Dudez A.M."/>
            <person name="Farmer A.D."/>
            <person name="Fouteau S."/>
            <person name="Franken C."/>
            <person name="Gibelin C."/>
            <person name="Gish J."/>
            <person name="Goldstein S."/>
            <person name="Gonzalez A.J."/>
            <person name="Green P.J."/>
            <person name="Hallab A."/>
            <person name="Hartog M."/>
            <person name="Hua A."/>
            <person name="Humphray S.J."/>
            <person name="Jeong D.H."/>
            <person name="Jing Y."/>
            <person name="Jocker A."/>
            <person name="Kenton S.M."/>
            <person name="Kim D.J."/>
            <person name="Klee K."/>
            <person name="Lai H."/>
            <person name="Lang C."/>
            <person name="Lin S."/>
            <person name="Macmil S.L."/>
            <person name="Magdelenat G."/>
            <person name="Matthews L."/>
            <person name="McCorrison J."/>
            <person name="Monaghan E.L."/>
            <person name="Mun J.H."/>
            <person name="Najar F.Z."/>
            <person name="Nicholson C."/>
            <person name="Noirot C."/>
            <person name="O'Bleness M."/>
            <person name="Paule C.R."/>
            <person name="Poulain J."/>
            <person name="Prion F."/>
            <person name="Qin B."/>
            <person name="Qu C."/>
            <person name="Retzel E.F."/>
            <person name="Riddle C."/>
            <person name="Sallet E."/>
            <person name="Samain S."/>
            <person name="Samson N."/>
            <person name="Sanders I."/>
            <person name="Saurat O."/>
            <person name="Scarpelli C."/>
            <person name="Schiex T."/>
            <person name="Segurens B."/>
            <person name="Severin A.J."/>
            <person name="Sherrier D.J."/>
            <person name="Shi R."/>
            <person name="Sims S."/>
            <person name="Singer S.R."/>
            <person name="Sinharoy S."/>
            <person name="Sterck L."/>
            <person name="Viollet A."/>
            <person name="Wang B.B."/>
            <person name="Wang K."/>
            <person name="Wang M."/>
            <person name="Wang X."/>
            <person name="Warfsmann J."/>
            <person name="Weissenbach J."/>
            <person name="White D.D."/>
            <person name="White J.D."/>
            <person name="Wiley G.B."/>
            <person name="Wincker P."/>
            <person name="Xing Y."/>
            <person name="Yang L."/>
            <person name="Yao Z."/>
            <person name="Ying F."/>
            <person name="Zhai J."/>
            <person name="Zhou L."/>
            <person name="Zuber A."/>
            <person name="Denarie J."/>
            <person name="Dixon R.A."/>
            <person name="May G.D."/>
            <person name="Schwartz D.C."/>
            <person name="Rogers J."/>
            <person name="Quetier F."/>
            <person name="Town C.D."/>
            <person name="Roe B.A."/>
        </authorList>
    </citation>
    <scope>NUCLEOTIDE SEQUENCE [LARGE SCALE GENOMIC DNA]</scope>
    <source>
        <strain evidence="3">A17</strain>
        <strain evidence="5 6">cv. Jemalong A17</strain>
    </source>
</reference>
<dbReference type="SUPFAM" id="SSF48452">
    <property type="entry name" value="TPR-like"/>
    <property type="match status" value="2"/>
</dbReference>
<evidence type="ECO:0000313" key="6">
    <source>
        <dbReference type="Proteomes" id="UP000002051"/>
    </source>
</evidence>
<reference evidence="2" key="1">
    <citation type="submission" date="2008-12" db="EMBL/GenBank/DDBJ databases">
        <title>Medicago truncatula full length cdna cloning project.</title>
        <authorList>
            <person name="Moskal W."/>
            <person name="Chan A."/>
            <person name="Cheung F."/>
            <person name="Xiao Y."/>
            <person name="Town C.D."/>
        </authorList>
    </citation>
    <scope>NUCLEOTIDE SEQUENCE</scope>
</reference>
<reference evidence="3 6" key="3">
    <citation type="journal article" date="2014" name="BMC Genomics">
        <title>An improved genome release (version Mt4.0) for the model legume Medicago truncatula.</title>
        <authorList>
            <person name="Tang H."/>
            <person name="Krishnakumar V."/>
            <person name="Bidwell S."/>
            <person name="Rosen B."/>
            <person name="Chan A."/>
            <person name="Zhou S."/>
            <person name="Gentzbittel L."/>
            <person name="Childs K.L."/>
            <person name="Yandell M."/>
            <person name="Gundlach H."/>
            <person name="Mayer K.F."/>
            <person name="Schwartz D.C."/>
            <person name="Town C.D."/>
        </authorList>
    </citation>
    <scope>GENOME REANNOTATION</scope>
    <source>
        <strain evidence="5 6">cv. Jemalong A17</strain>
    </source>
</reference>
<protein>
    <submittedName>
        <fullName evidence="4">Putative acetyltransferase A, auxiliary subunit</fullName>
    </submittedName>
    <submittedName>
        <fullName evidence="3">TPR repeat protein</fullName>
    </submittedName>
</protein>
<dbReference type="Gene3D" id="1.25.40.10">
    <property type="entry name" value="Tetratricopeptide repeat domain"/>
    <property type="match status" value="2"/>
</dbReference>
<dbReference type="EnsemblPlants" id="AES70950">
    <property type="protein sequence ID" value="AES70950"/>
    <property type="gene ID" value="MTR_3g065220"/>
</dbReference>
<dbReference type="eggNOG" id="KOG1840">
    <property type="taxonomic scope" value="Eukaryota"/>
</dbReference>
<dbReference type="Pfam" id="PF13374">
    <property type="entry name" value="TPR_10"/>
    <property type="match status" value="1"/>
</dbReference>
<proteinExistence type="evidence at transcript level"/>
<evidence type="ECO:0000313" key="5">
    <source>
        <dbReference type="EnsemblPlants" id="AES70950"/>
    </source>
</evidence>